<reference evidence="1 2" key="1">
    <citation type="journal article" date="2012" name="J. Am. Chem. Soc.">
        <title>Bacterial biosynthesis and maturation of the didemnin anti-cancer agents.</title>
        <authorList>
            <person name="Xu Y."/>
            <person name="Kersten R.D."/>
            <person name="Nam S.J."/>
            <person name="Lu L."/>
            <person name="Al-Suwailem A.M."/>
            <person name="Zheng H."/>
            <person name="Fenical W."/>
            <person name="Dorrestein P.C."/>
            <person name="Moore B.S."/>
            <person name="Qian P.Y."/>
        </authorList>
    </citation>
    <scope>NUCLEOTIDE SEQUENCE [LARGE SCALE GENOMIC DNA]</scope>
    <source>
        <strain evidence="1 2">KA081020-065</strain>
    </source>
</reference>
<dbReference type="Pfam" id="PF05402">
    <property type="entry name" value="PqqD"/>
    <property type="match status" value="1"/>
</dbReference>
<evidence type="ECO:0008006" key="3">
    <source>
        <dbReference type="Google" id="ProtNLM"/>
    </source>
</evidence>
<organism evidence="1 2">
    <name type="scientific">Tistrella mobilis (strain KA081020-065)</name>
    <dbReference type="NCBI Taxonomy" id="1110502"/>
    <lineage>
        <taxon>Bacteria</taxon>
        <taxon>Pseudomonadati</taxon>
        <taxon>Pseudomonadota</taxon>
        <taxon>Alphaproteobacteria</taxon>
        <taxon>Geminicoccales</taxon>
        <taxon>Geminicoccaceae</taxon>
        <taxon>Tistrella</taxon>
    </lineage>
</organism>
<dbReference type="HOGENOM" id="CLU_159325_2_3_5"/>
<dbReference type="InterPro" id="IPR041881">
    <property type="entry name" value="PqqD_sf"/>
</dbReference>
<proteinExistence type="predicted"/>
<keyword evidence="2" id="KW-1185">Reference proteome</keyword>
<name>I3TXI0_TISMK</name>
<geneLocation type="plasmid" evidence="1 2">
    <name>pTM3</name>
</geneLocation>
<evidence type="ECO:0000313" key="1">
    <source>
        <dbReference type="EMBL" id="AFK57468.1"/>
    </source>
</evidence>
<dbReference type="Gene3D" id="1.10.10.1150">
    <property type="entry name" value="Coenzyme PQQ synthesis protein D (PqqD)"/>
    <property type="match status" value="1"/>
</dbReference>
<dbReference type="AlphaFoldDB" id="I3TXI0"/>
<dbReference type="InterPro" id="IPR008792">
    <property type="entry name" value="PQQD"/>
</dbReference>
<dbReference type="Proteomes" id="UP000005258">
    <property type="component" value="Plasmid pTM3"/>
</dbReference>
<dbReference type="KEGG" id="tmo:TMO_c0858"/>
<keyword evidence="1" id="KW-0614">Plasmid</keyword>
<dbReference type="EMBL" id="CP003239">
    <property type="protein sequence ID" value="AFK57468.1"/>
    <property type="molecule type" value="Genomic_DNA"/>
</dbReference>
<gene>
    <name evidence="1" type="ordered locus">TMO_c0858</name>
</gene>
<accession>I3TXI0</accession>
<dbReference type="RefSeq" id="WP_014748457.1">
    <property type="nucleotide sequence ID" value="NC_017958.1"/>
</dbReference>
<evidence type="ECO:0000313" key="2">
    <source>
        <dbReference type="Proteomes" id="UP000005258"/>
    </source>
</evidence>
<sequence length="92" mass="10555">MIELSSVVSANPDLLATETDGELIMMDMEQGRYFSLNRISAEIWRELERPRKVTDLCRSLGERYDASAAEIERDVLDLLGQMEDQKLIRIHG</sequence>
<protein>
    <recommendedName>
        <fullName evidence="3">PqqD family protein</fullName>
    </recommendedName>
</protein>